<dbReference type="CDD" id="cd06171">
    <property type="entry name" value="Sigma70_r4"/>
    <property type="match status" value="1"/>
</dbReference>
<evidence type="ECO:0000256" key="6">
    <source>
        <dbReference type="SAM" id="MobiDB-lite"/>
    </source>
</evidence>
<evidence type="ECO:0000256" key="3">
    <source>
        <dbReference type="ARBA" id="ARBA00023082"/>
    </source>
</evidence>
<dbReference type="InterPro" id="IPR036388">
    <property type="entry name" value="WH-like_DNA-bd_sf"/>
</dbReference>
<feature type="region of interest" description="Disordered" evidence="6">
    <location>
        <begin position="98"/>
        <end position="127"/>
    </location>
</feature>
<protein>
    <recommendedName>
        <fullName evidence="7">RNA polymerase sigma factor 70 region 4 type 2 domain-containing protein</fullName>
    </recommendedName>
</protein>
<name>A0ABQ6HZ77_9MICO</name>
<evidence type="ECO:0000256" key="5">
    <source>
        <dbReference type="ARBA" id="ARBA00023163"/>
    </source>
</evidence>
<evidence type="ECO:0000256" key="2">
    <source>
        <dbReference type="ARBA" id="ARBA00023015"/>
    </source>
</evidence>
<gene>
    <name evidence="8" type="ORF">GCM10025864_07680</name>
</gene>
<dbReference type="EMBL" id="BSUK01000001">
    <property type="protein sequence ID" value="GMA23009.1"/>
    <property type="molecule type" value="Genomic_DNA"/>
</dbReference>
<keyword evidence="5" id="KW-0804">Transcription</keyword>
<dbReference type="Gene3D" id="1.10.10.10">
    <property type="entry name" value="Winged helix-like DNA-binding domain superfamily/Winged helix DNA-binding domain"/>
    <property type="match status" value="1"/>
</dbReference>
<proteinExistence type="inferred from homology"/>
<dbReference type="RefSeq" id="WP_284292111.1">
    <property type="nucleotide sequence ID" value="NZ_BSUK01000001.1"/>
</dbReference>
<sequence length="127" mass="13691">MRRAILTGYLDTYRRRRRWAGIRHLSARPDHVAGTEDGVGDRADVTAALAALTPTQRACVVLRFYSDLTVPQVAAELGCAEGTVKRHLHDANATLRGRLGVLDDDPPGRRAAAHLTASPAPTEGSAR</sequence>
<keyword evidence="3" id="KW-0731">Sigma factor</keyword>
<comment type="similarity">
    <text evidence="1">Belongs to the sigma-70 factor family. ECF subfamily.</text>
</comment>
<keyword evidence="4" id="KW-0238">DNA-binding</keyword>
<dbReference type="PANTHER" id="PTHR43133">
    <property type="entry name" value="RNA POLYMERASE ECF-TYPE SIGMA FACTO"/>
    <property type="match status" value="1"/>
</dbReference>
<reference evidence="9" key="1">
    <citation type="journal article" date="2019" name="Int. J. Syst. Evol. Microbiol.">
        <title>The Global Catalogue of Microorganisms (GCM) 10K type strain sequencing project: providing services to taxonomists for standard genome sequencing and annotation.</title>
        <authorList>
            <consortium name="The Broad Institute Genomics Platform"/>
            <consortium name="The Broad Institute Genome Sequencing Center for Infectious Disease"/>
            <person name="Wu L."/>
            <person name="Ma J."/>
        </authorList>
    </citation>
    <scope>NUCLEOTIDE SEQUENCE [LARGE SCALE GENOMIC DNA]</scope>
    <source>
        <strain evidence="9">NBRC 106348</strain>
    </source>
</reference>
<evidence type="ECO:0000256" key="4">
    <source>
        <dbReference type="ARBA" id="ARBA00023125"/>
    </source>
</evidence>
<dbReference type="SUPFAM" id="SSF88659">
    <property type="entry name" value="Sigma3 and sigma4 domains of RNA polymerase sigma factors"/>
    <property type="match status" value="1"/>
</dbReference>
<comment type="caution">
    <text evidence="8">The sequence shown here is derived from an EMBL/GenBank/DDBJ whole genome shotgun (WGS) entry which is preliminary data.</text>
</comment>
<evidence type="ECO:0000313" key="9">
    <source>
        <dbReference type="Proteomes" id="UP001157091"/>
    </source>
</evidence>
<dbReference type="InterPro" id="IPR039425">
    <property type="entry name" value="RNA_pol_sigma-70-like"/>
</dbReference>
<evidence type="ECO:0000313" key="8">
    <source>
        <dbReference type="EMBL" id="GMA23009.1"/>
    </source>
</evidence>
<dbReference type="PANTHER" id="PTHR43133:SF52">
    <property type="entry name" value="ECF RNA POLYMERASE SIGMA FACTOR SIGL"/>
    <property type="match status" value="1"/>
</dbReference>
<dbReference type="Proteomes" id="UP001157091">
    <property type="component" value="Unassembled WGS sequence"/>
</dbReference>
<dbReference type="Pfam" id="PF08281">
    <property type="entry name" value="Sigma70_r4_2"/>
    <property type="match status" value="1"/>
</dbReference>
<organism evidence="8 9">
    <name type="scientific">Luteimicrobium album</name>
    <dbReference type="NCBI Taxonomy" id="1054550"/>
    <lineage>
        <taxon>Bacteria</taxon>
        <taxon>Bacillati</taxon>
        <taxon>Actinomycetota</taxon>
        <taxon>Actinomycetes</taxon>
        <taxon>Micrococcales</taxon>
        <taxon>Luteimicrobium</taxon>
    </lineage>
</organism>
<dbReference type="InterPro" id="IPR013249">
    <property type="entry name" value="RNA_pol_sigma70_r4_t2"/>
</dbReference>
<feature type="domain" description="RNA polymerase sigma factor 70 region 4 type 2" evidence="7">
    <location>
        <begin position="44"/>
        <end position="91"/>
    </location>
</feature>
<keyword evidence="2" id="KW-0805">Transcription regulation</keyword>
<keyword evidence="9" id="KW-1185">Reference proteome</keyword>
<evidence type="ECO:0000259" key="7">
    <source>
        <dbReference type="Pfam" id="PF08281"/>
    </source>
</evidence>
<evidence type="ECO:0000256" key="1">
    <source>
        <dbReference type="ARBA" id="ARBA00010641"/>
    </source>
</evidence>
<dbReference type="InterPro" id="IPR013324">
    <property type="entry name" value="RNA_pol_sigma_r3/r4-like"/>
</dbReference>
<accession>A0ABQ6HZ77</accession>